<evidence type="ECO:0000256" key="1">
    <source>
        <dbReference type="SAM" id="MobiDB-lite"/>
    </source>
</evidence>
<comment type="caution">
    <text evidence="2">The sequence shown here is derived from an EMBL/GenBank/DDBJ whole genome shotgun (WGS) entry which is preliminary data.</text>
</comment>
<protein>
    <submittedName>
        <fullName evidence="2">Uncharacterized protein</fullName>
    </submittedName>
</protein>
<evidence type="ECO:0000313" key="3">
    <source>
        <dbReference type="Proteomes" id="UP000232688"/>
    </source>
</evidence>
<feature type="region of interest" description="Disordered" evidence="1">
    <location>
        <begin position="1"/>
        <end position="78"/>
    </location>
</feature>
<evidence type="ECO:0000313" key="2">
    <source>
        <dbReference type="EMBL" id="PKC50427.1"/>
    </source>
</evidence>
<feature type="compositionally biased region" description="Polar residues" evidence="1">
    <location>
        <begin position="62"/>
        <end position="71"/>
    </location>
</feature>
<feature type="compositionally biased region" description="Basic and acidic residues" evidence="1">
    <location>
        <begin position="26"/>
        <end position="47"/>
    </location>
</feature>
<reference evidence="2 3" key="1">
    <citation type="submission" date="2017-10" db="EMBL/GenBank/DDBJ databases">
        <title>Extensive intraspecific genome diversity in a model arbuscular mycorrhizal fungus.</title>
        <authorList>
            <person name="Chen E.C.H."/>
            <person name="Morin E."/>
            <person name="Baudet D."/>
            <person name="Noel J."/>
            <person name="Ndikumana S."/>
            <person name="Charron P."/>
            <person name="St-Onge C."/>
            <person name="Giorgi J."/>
            <person name="Grigoriev I.V."/>
            <person name="Roux C."/>
            <person name="Martin F.M."/>
            <person name="Corradi N."/>
        </authorList>
    </citation>
    <scope>NUCLEOTIDE SEQUENCE [LARGE SCALE GENOMIC DNA]</scope>
    <source>
        <strain evidence="2 3">A1</strain>
    </source>
</reference>
<reference evidence="2 3" key="2">
    <citation type="submission" date="2017-10" db="EMBL/GenBank/DDBJ databases">
        <title>Genome analyses suggest a sexual origin of heterokaryosis in a supposedly ancient asexual fungus.</title>
        <authorList>
            <person name="Corradi N."/>
            <person name="Sedzielewska K."/>
            <person name="Noel J."/>
            <person name="Charron P."/>
            <person name="Farinelli L."/>
            <person name="Marton T."/>
            <person name="Kruger M."/>
            <person name="Pelin A."/>
            <person name="Brachmann A."/>
            <person name="Corradi N."/>
        </authorList>
    </citation>
    <scope>NUCLEOTIDE SEQUENCE [LARGE SCALE GENOMIC DNA]</scope>
    <source>
        <strain evidence="2 3">A1</strain>
    </source>
</reference>
<accession>A0A2N0QH99</accession>
<dbReference type="AlphaFoldDB" id="A0A2N0QH99"/>
<dbReference type="Proteomes" id="UP000232688">
    <property type="component" value="Unassembled WGS sequence"/>
</dbReference>
<feature type="non-terminal residue" evidence="2">
    <location>
        <position position="113"/>
    </location>
</feature>
<sequence length="113" mass="13172">MCMILKTNKSASKSSPIKSNKQKQQRFQEETPDEKSNRQQGRMKEESNPNETKPISRLANRHSPSQTNKSSKGFKKKYRVKDLIVNGEERKKKVIRMRRVTKPISRLANHHSP</sequence>
<feature type="compositionally biased region" description="Polar residues" evidence="1">
    <location>
        <begin position="7"/>
        <end position="19"/>
    </location>
</feature>
<gene>
    <name evidence="2" type="ORF">RhiirA1_543875</name>
</gene>
<name>A0A2N0QH99_9GLOM</name>
<organism evidence="2 3">
    <name type="scientific">Rhizophagus irregularis</name>
    <dbReference type="NCBI Taxonomy" id="588596"/>
    <lineage>
        <taxon>Eukaryota</taxon>
        <taxon>Fungi</taxon>
        <taxon>Fungi incertae sedis</taxon>
        <taxon>Mucoromycota</taxon>
        <taxon>Glomeromycotina</taxon>
        <taxon>Glomeromycetes</taxon>
        <taxon>Glomerales</taxon>
        <taxon>Glomeraceae</taxon>
        <taxon>Rhizophagus</taxon>
    </lineage>
</organism>
<proteinExistence type="predicted"/>
<dbReference type="EMBL" id="LLXH01010042">
    <property type="protein sequence ID" value="PKC50427.1"/>
    <property type="molecule type" value="Genomic_DNA"/>
</dbReference>
<dbReference type="VEuPathDB" id="FungiDB:RhiirA1_543875"/>